<dbReference type="Gene3D" id="3.30.70.1070">
    <property type="entry name" value="Sporulation related repeat"/>
    <property type="match status" value="1"/>
</dbReference>
<sequence length="279" mass="29072">MALSTHEELILLRKRARRRLVGAVVLVTIATVVLWNVVGRLPEQQMKPESIEVLGASAPAASHADASAGAAVLPPMAQAASAPQAASAGLAEARPSAKPGATELAANLSTMTPAAPAVQPAPAVKAEAKPEVKPEPKPEAKTETKPKAEHKPEPKPAKPEHKKPDIKLEEKPARKPDPAAILEGRFDSLDKPAAKKEEPAAKAEGKSVIQLAALSDPDKADALKSKLSSIGVTAHFSKVQTSKGEVTRVRVGPFNSRAEAQATLQKLAKAGVNGIIVTK</sequence>
<dbReference type="PANTHER" id="PTHR38687:SF1">
    <property type="entry name" value="CELL DIVISION PROTEIN DEDD"/>
    <property type="match status" value="1"/>
</dbReference>
<evidence type="ECO:0000256" key="2">
    <source>
        <dbReference type="SAM" id="Phobius"/>
    </source>
</evidence>
<keyword evidence="5" id="KW-1185">Reference proteome</keyword>
<dbReference type="Proteomes" id="UP001595999">
    <property type="component" value="Unassembled WGS sequence"/>
</dbReference>
<organism evidence="4 5">
    <name type="scientific">Chromobacterium aquaticum</name>
    <dbReference type="NCBI Taxonomy" id="467180"/>
    <lineage>
        <taxon>Bacteria</taxon>
        <taxon>Pseudomonadati</taxon>
        <taxon>Pseudomonadota</taxon>
        <taxon>Betaproteobacteria</taxon>
        <taxon>Neisseriales</taxon>
        <taxon>Chromobacteriaceae</taxon>
        <taxon>Chromobacterium</taxon>
    </lineage>
</organism>
<keyword evidence="2" id="KW-0472">Membrane</keyword>
<feature type="transmembrane region" description="Helical" evidence="2">
    <location>
        <begin position="20"/>
        <end position="38"/>
    </location>
</feature>
<evidence type="ECO:0000313" key="4">
    <source>
        <dbReference type="EMBL" id="MFC4490116.1"/>
    </source>
</evidence>
<evidence type="ECO:0000259" key="3">
    <source>
        <dbReference type="PROSITE" id="PS51724"/>
    </source>
</evidence>
<dbReference type="RefSeq" id="WP_378124586.1">
    <property type="nucleotide sequence ID" value="NZ_JBHSEK010000005.1"/>
</dbReference>
<feature type="compositionally biased region" description="Low complexity" evidence="1">
    <location>
        <begin position="116"/>
        <end position="125"/>
    </location>
</feature>
<name>A0ABV8ZTF1_9NEIS</name>
<dbReference type="PROSITE" id="PS51724">
    <property type="entry name" value="SPOR"/>
    <property type="match status" value="1"/>
</dbReference>
<keyword evidence="2" id="KW-1133">Transmembrane helix</keyword>
<feature type="region of interest" description="Disordered" evidence="1">
    <location>
        <begin position="116"/>
        <end position="204"/>
    </location>
</feature>
<dbReference type="InterPro" id="IPR052521">
    <property type="entry name" value="Cell_div_SPOR-domain"/>
</dbReference>
<keyword evidence="2" id="KW-0812">Transmembrane</keyword>
<evidence type="ECO:0000256" key="1">
    <source>
        <dbReference type="SAM" id="MobiDB-lite"/>
    </source>
</evidence>
<feature type="compositionally biased region" description="Basic and acidic residues" evidence="1">
    <location>
        <begin position="126"/>
        <end position="177"/>
    </location>
</feature>
<reference evidence="5" key="1">
    <citation type="journal article" date="2019" name="Int. J. Syst. Evol. Microbiol.">
        <title>The Global Catalogue of Microorganisms (GCM) 10K type strain sequencing project: providing services to taxonomists for standard genome sequencing and annotation.</title>
        <authorList>
            <consortium name="The Broad Institute Genomics Platform"/>
            <consortium name="The Broad Institute Genome Sequencing Center for Infectious Disease"/>
            <person name="Wu L."/>
            <person name="Ma J."/>
        </authorList>
    </citation>
    <scope>NUCLEOTIDE SEQUENCE [LARGE SCALE GENOMIC DNA]</scope>
    <source>
        <strain evidence="5">CGMCC 4.7608</strain>
    </source>
</reference>
<proteinExistence type="predicted"/>
<feature type="domain" description="SPOR" evidence="3">
    <location>
        <begin position="201"/>
        <end position="279"/>
    </location>
</feature>
<dbReference type="PANTHER" id="PTHR38687">
    <property type="entry name" value="CELL DIVISION PROTEIN DEDD-RELATED"/>
    <property type="match status" value="1"/>
</dbReference>
<dbReference type="InterPro" id="IPR007730">
    <property type="entry name" value="SPOR-like_dom"/>
</dbReference>
<dbReference type="SUPFAM" id="SSF110997">
    <property type="entry name" value="Sporulation related repeat"/>
    <property type="match status" value="1"/>
</dbReference>
<accession>A0ABV8ZTF1</accession>
<feature type="compositionally biased region" description="Basic and acidic residues" evidence="1">
    <location>
        <begin position="184"/>
        <end position="204"/>
    </location>
</feature>
<dbReference type="EMBL" id="JBHSEK010000005">
    <property type="protein sequence ID" value="MFC4490116.1"/>
    <property type="molecule type" value="Genomic_DNA"/>
</dbReference>
<comment type="caution">
    <text evidence="4">The sequence shown here is derived from an EMBL/GenBank/DDBJ whole genome shotgun (WGS) entry which is preliminary data.</text>
</comment>
<gene>
    <name evidence="4" type="ORF">ACFO0R_10830</name>
</gene>
<protein>
    <submittedName>
        <fullName evidence="4">SPOR domain-containing protein</fullName>
    </submittedName>
</protein>
<dbReference type="Pfam" id="PF05036">
    <property type="entry name" value="SPOR"/>
    <property type="match status" value="1"/>
</dbReference>
<evidence type="ECO:0000313" key="5">
    <source>
        <dbReference type="Proteomes" id="UP001595999"/>
    </source>
</evidence>
<dbReference type="InterPro" id="IPR036680">
    <property type="entry name" value="SPOR-like_sf"/>
</dbReference>